<geneLocation type="plasmid" evidence="6 7">
    <name>unnamed1</name>
</geneLocation>
<dbReference type="EMBL" id="CP019631">
    <property type="protein sequence ID" value="AQQ07842.1"/>
    <property type="molecule type" value="Genomic_DNA"/>
</dbReference>
<dbReference type="PROSITE" id="PS51898">
    <property type="entry name" value="TYR_RECOMBINASE"/>
    <property type="match status" value="1"/>
</dbReference>
<dbReference type="SUPFAM" id="SSF56349">
    <property type="entry name" value="DNA breaking-rejoining enzymes"/>
    <property type="match status" value="1"/>
</dbReference>
<dbReference type="RefSeq" id="WP_077294024.1">
    <property type="nucleotide sequence ID" value="NZ_CP019631.1"/>
</dbReference>
<evidence type="ECO:0000256" key="1">
    <source>
        <dbReference type="ARBA" id="ARBA00022829"/>
    </source>
</evidence>
<organism evidence="6 7">
    <name type="scientific">Roseibium algicola</name>
    <dbReference type="NCBI Taxonomy" id="2857014"/>
    <lineage>
        <taxon>Bacteria</taxon>
        <taxon>Pseudomonadati</taxon>
        <taxon>Pseudomonadota</taxon>
        <taxon>Alphaproteobacteria</taxon>
        <taxon>Hyphomicrobiales</taxon>
        <taxon>Stappiaceae</taxon>
        <taxon>Roseibium</taxon>
    </lineage>
</organism>
<dbReference type="Proteomes" id="UP000188174">
    <property type="component" value="Plasmid unnamed1"/>
</dbReference>
<evidence type="ECO:0000313" key="6">
    <source>
        <dbReference type="EMBL" id="AQQ07842.1"/>
    </source>
</evidence>
<dbReference type="InterPro" id="IPR002104">
    <property type="entry name" value="Integrase_catalytic"/>
</dbReference>
<keyword evidence="2" id="KW-0229">DNA integration</keyword>
<name>A0ABN4X9E3_9HYPH</name>
<dbReference type="SUPFAM" id="SSF47823">
    <property type="entry name" value="lambda integrase-like, N-terminal domain"/>
    <property type="match status" value="1"/>
</dbReference>
<keyword evidence="4" id="KW-0233">DNA recombination</keyword>
<keyword evidence="6" id="KW-0614">Plasmid</keyword>
<evidence type="ECO:0000256" key="4">
    <source>
        <dbReference type="ARBA" id="ARBA00023172"/>
    </source>
</evidence>
<keyword evidence="3" id="KW-0238">DNA-binding</keyword>
<gene>
    <name evidence="6" type="ORF">B0E33_28940</name>
</gene>
<sequence length="393" mass="43276">MRDKVETLDTLSAILPALAGSDRAEQLARLLTDEDIDTLRHLAREGMGENSLRALTSDFSYLEGWCLAATGSLLPWPAPAPLILKFIAHHLWDPDKKMSDPSHGMPDHVARALEAQKLLRTQKKSETLRPSHAPATVQRRLASWSTLHRWRGLTGDFSAAEVRSAMRLAVRVADRPRARKSRKAITADCLELLLATCNGTDYAAPSLMDIRDRALLLVGFASGGRRRSELSGMRFGQITWEDFLPLDPSDPGSDLLPAASLRLGRTKTEGFSDDNSVLLIGRSVDALKTWLEAAQIQEGAVFRAIDQWGNLKTRALTPQSVNAIVKKRCALAGLDPQDFSAHGLRSGFLTEAANRDIPIQDAMLQSRHRSLAQASSYYSDAGRSRRRSARLLG</sequence>
<keyword evidence="1" id="KW-0159">Chromosome partition</keyword>
<dbReference type="Gene3D" id="1.10.150.130">
    <property type="match status" value="1"/>
</dbReference>
<feature type="domain" description="Tyr recombinase" evidence="5">
    <location>
        <begin position="180"/>
        <end position="391"/>
    </location>
</feature>
<accession>A0ABN4X9E3</accession>
<evidence type="ECO:0000259" key="5">
    <source>
        <dbReference type="PROSITE" id="PS51898"/>
    </source>
</evidence>
<dbReference type="PANTHER" id="PTHR30349:SF81">
    <property type="entry name" value="TYROSINE RECOMBINASE XERC"/>
    <property type="match status" value="1"/>
</dbReference>
<keyword evidence="7" id="KW-1185">Reference proteome</keyword>
<protein>
    <submittedName>
        <fullName evidence="6">Integrase</fullName>
    </submittedName>
</protein>
<evidence type="ECO:0000256" key="3">
    <source>
        <dbReference type="ARBA" id="ARBA00023125"/>
    </source>
</evidence>
<dbReference type="InterPro" id="IPR010998">
    <property type="entry name" value="Integrase_recombinase_N"/>
</dbReference>
<evidence type="ECO:0000256" key="2">
    <source>
        <dbReference type="ARBA" id="ARBA00022908"/>
    </source>
</evidence>
<dbReference type="PANTHER" id="PTHR30349">
    <property type="entry name" value="PHAGE INTEGRASE-RELATED"/>
    <property type="match status" value="1"/>
</dbReference>
<reference evidence="6 7" key="1">
    <citation type="submission" date="2017-02" db="EMBL/GenBank/DDBJ databases">
        <authorList>
            <person name="Jeong S."/>
        </authorList>
    </citation>
    <scope>NUCLEOTIDE SEQUENCE [LARGE SCALE GENOMIC DNA]</scope>
    <source>
        <strain evidence="6 7">RMAR6-6</strain>
        <plasmid evidence="6 7">unnamed1</plasmid>
    </source>
</reference>
<proteinExistence type="predicted"/>
<dbReference type="Pfam" id="PF00589">
    <property type="entry name" value="Phage_integrase"/>
    <property type="match status" value="1"/>
</dbReference>
<dbReference type="InterPro" id="IPR013762">
    <property type="entry name" value="Integrase-like_cat_sf"/>
</dbReference>
<dbReference type="InterPro" id="IPR050090">
    <property type="entry name" value="Tyrosine_recombinase_XerCD"/>
</dbReference>
<evidence type="ECO:0000313" key="7">
    <source>
        <dbReference type="Proteomes" id="UP000188174"/>
    </source>
</evidence>
<dbReference type="InterPro" id="IPR011010">
    <property type="entry name" value="DNA_brk_join_enz"/>
</dbReference>
<dbReference type="Gene3D" id="1.10.443.10">
    <property type="entry name" value="Intergrase catalytic core"/>
    <property type="match status" value="1"/>
</dbReference>